<sequence>MSNLFWLTDEQMVRLRPYFPKSHGKPRVDDRRVLSGIIFINRNGLRWSDAPREYGPPKTLYNRWKRWSDKGVFARIMEGLASEHSDFKAIMIDATYLKAHRTASSLGGEKGGRGRLIGRTKGGMNTKLHAVTDASGRRIRFFITAGQVSDYTGARALLRSLPAADWMIADRGYDADWFRDALKDKGIRPCIPGRKSRDKPVPYDKRKYKRRNRIEIMFGRLKDWRRVATRYDRCPKVFLSAIALAAAVIFWL</sequence>
<dbReference type="Proteomes" id="UP001058184">
    <property type="component" value="Chromosome"/>
</dbReference>
<dbReference type="InterPro" id="IPR012337">
    <property type="entry name" value="RNaseH-like_sf"/>
</dbReference>
<reference evidence="3" key="1">
    <citation type="submission" date="2021-08" db="EMBL/GenBank/DDBJ databases">
        <authorList>
            <person name="Nwanade C."/>
            <person name="Wang M."/>
            <person name="Masoudi A."/>
            <person name="Yu Z."/>
            <person name="Liu J."/>
        </authorList>
    </citation>
    <scope>NUCLEOTIDE SEQUENCE</scope>
    <source>
        <strain evidence="3">S141</strain>
    </source>
</reference>
<proteinExistence type="predicted"/>
<dbReference type="SUPFAM" id="SSF53098">
    <property type="entry name" value="Ribonuclease H-like"/>
    <property type="match status" value="1"/>
</dbReference>
<accession>A0ABY5WUG6</accession>
<feature type="domain" description="Transposase IS4-like" evidence="1">
    <location>
        <begin position="88"/>
        <end position="248"/>
    </location>
</feature>
<evidence type="ECO:0000313" key="3">
    <source>
        <dbReference type="EMBL" id="UWQ57806.1"/>
    </source>
</evidence>
<evidence type="ECO:0000313" key="4">
    <source>
        <dbReference type="Proteomes" id="UP001058184"/>
    </source>
</evidence>
<dbReference type="NCBIfam" id="NF033580">
    <property type="entry name" value="transpos_IS5_3"/>
    <property type="match status" value="1"/>
</dbReference>
<organism evidence="3 4">
    <name type="scientific">Leisingera caerulea</name>
    <name type="common">Phaeobacter caeruleus</name>
    <dbReference type="NCBI Taxonomy" id="506591"/>
    <lineage>
        <taxon>Bacteria</taxon>
        <taxon>Pseudomonadati</taxon>
        <taxon>Pseudomonadota</taxon>
        <taxon>Alphaproteobacteria</taxon>
        <taxon>Rhodobacterales</taxon>
        <taxon>Roseobacteraceae</taxon>
        <taxon>Leisingera</taxon>
    </lineage>
</organism>
<dbReference type="InterPro" id="IPR025161">
    <property type="entry name" value="IS402-like_dom"/>
</dbReference>
<dbReference type="PANTHER" id="PTHR30007:SF1">
    <property type="entry name" value="BLR1914 PROTEIN"/>
    <property type="match status" value="1"/>
</dbReference>
<name>A0ABY5WUG6_LEICA</name>
<dbReference type="Pfam" id="PF01609">
    <property type="entry name" value="DDE_Tnp_1"/>
    <property type="match status" value="1"/>
</dbReference>
<evidence type="ECO:0000259" key="1">
    <source>
        <dbReference type="Pfam" id="PF01609"/>
    </source>
</evidence>
<keyword evidence="4" id="KW-1185">Reference proteome</keyword>
<dbReference type="InterPro" id="IPR002559">
    <property type="entry name" value="Transposase_11"/>
</dbReference>
<dbReference type="Pfam" id="PF13340">
    <property type="entry name" value="DUF4096"/>
    <property type="match status" value="1"/>
</dbReference>
<gene>
    <name evidence="3" type="ORF">K3722_15050</name>
</gene>
<dbReference type="EMBL" id="CP081078">
    <property type="protein sequence ID" value="UWQ57806.1"/>
    <property type="molecule type" value="Genomic_DNA"/>
</dbReference>
<protein>
    <submittedName>
        <fullName evidence="3">IS5 family transposase</fullName>
    </submittedName>
</protein>
<dbReference type="RefSeq" id="WP_260001649.1">
    <property type="nucleotide sequence ID" value="NZ_CP081078.1"/>
</dbReference>
<dbReference type="PANTHER" id="PTHR30007">
    <property type="entry name" value="PHP DOMAIN PROTEIN"/>
    <property type="match status" value="1"/>
</dbReference>
<evidence type="ECO:0000259" key="2">
    <source>
        <dbReference type="Pfam" id="PF13340"/>
    </source>
</evidence>
<feature type="domain" description="Insertion element IS402-like" evidence="2">
    <location>
        <begin position="7"/>
        <end position="77"/>
    </location>
</feature>